<feature type="domain" description="FAD-binding" evidence="4">
    <location>
        <begin position="4"/>
        <end position="356"/>
    </location>
</feature>
<dbReference type="STRING" id="449.LHA_0503"/>
<dbReference type="GO" id="GO:0071949">
    <property type="term" value="F:FAD binding"/>
    <property type="evidence" value="ECO:0007669"/>
    <property type="project" value="InterPro"/>
</dbReference>
<dbReference type="RefSeq" id="WP_045105112.1">
    <property type="nucleotide sequence ID" value="NZ_LN681225.1"/>
</dbReference>
<keyword evidence="3" id="KW-0274">FAD</keyword>
<dbReference type="InterPro" id="IPR002938">
    <property type="entry name" value="FAD-bd"/>
</dbReference>
<keyword evidence="2" id="KW-0285">Flavoprotein</keyword>
<dbReference type="PATRIC" id="fig|449.7.peg.2609"/>
<dbReference type="HOGENOM" id="CLU_009665_14_3_6"/>
<dbReference type="Pfam" id="PF01494">
    <property type="entry name" value="FAD_binding_3"/>
    <property type="match status" value="1"/>
</dbReference>
<keyword evidence="5" id="KW-0503">Monooxygenase</keyword>
<keyword evidence="5" id="KW-0560">Oxidoreductase</keyword>
<accession>A0A0A8ULL6</accession>
<dbReference type="Proteomes" id="UP000032803">
    <property type="component" value="Chromosome I"/>
</dbReference>
<dbReference type="SUPFAM" id="SSF51905">
    <property type="entry name" value="FAD/NAD(P)-binding domain"/>
    <property type="match status" value="1"/>
</dbReference>
<proteinExistence type="predicted"/>
<dbReference type="PANTHER" id="PTHR43004:SF19">
    <property type="entry name" value="BINDING MONOOXYGENASE, PUTATIVE (JCVI)-RELATED"/>
    <property type="match status" value="1"/>
</dbReference>
<evidence type="ECO:0000256" key="1">
    <source>
        <dbReference type="ARBA" id="ARBA00001974"/>
    </source>
</evidence>
<dbReference type="InterPro" id="IPR036188">
    <property type="entry name" value="FAD/NAD-bd_sf"/>
</dbReference>
<dbReference type="OrthoDB" id="8672648at2"/>
<dbReference type="AlphaFoldDB" id="A0A0A8ULL6"/>
<name>A0A0A8ULL6_LEGHA</name>
<protein>
    <submittedName>
        <fullName evidence="5">Putative 2,4-dichlorophenol 6-monooxygenase</fullName>
        <ecNumber evidence="5">1.14.13.20</ecNumber>
    </submittedName>
</protein>
<keyword evidence="6" id="KW-1185">Reference proteome</keyword>
<dbReference type="PANTHER" id="PTHR43004">
    <property type="entry name" value="TRK SYSTEM POTASSIUM UPTAKE PROTEIN"/>
    <property type="match status" value="1"/>
</dbReference>
<evidence type="ECO:0000259" key="4">
    <source>
        <dbReference type="Pfam" id="PF01494"/>
    </source>
</evidence>
<sequence>MRNYEVIIVGGGPVGIALGIELGMQNIGTLILEKHPQPLRTPRAQSLSARTVEFFLRWGIDKNLEDSLLLPKDFPQTGIWCSNLCGDSYFVSAWGDNQLKENASPKEGIRIPLWVTEEVLRKRLLDFPCVDFLKQHDVEEMTLINDQIIVQAYDKLTQVTKTYQSTFLACCDGATGSSKKIFNNPFSKLSEQTKMLGTLFVSKDIMNKKTVADGIMYFVLDDGAMAFVGPIDLEEGLWLAQIVWSNPNLNPDESTLSAIIDKIVGMPIDKVIVDSYFWDMQVQLAEFANKDNRIFWVGDSAHAFAPTGGLGLNTGFGDAENLGWKLAAVIKKEAPRQLLETYEMERRPVWQSNLNFAKQNAEQFVELKKKYPPEKDYNAYIHAYAGLGNQFLCSSGLTLGYSYLDTPLTKELSTKRHEHSPFEYTPISEPGYFLPHVIFQGETIYKRLSSIQWNLIICGEGKMQESDLELINELFLLKQINVLNVDPHLYPYTYLLIRPDWHISRVGNSLDDISGSLWEIKSCA</sequence>
<dbReference type="GO" id="GO:0018666">
    <property type="term" value="F:2,4-dichlorophenol 6-monooxygenase activity"/>
    <property type="evidence" value="ECO:0007669"/>
    <property type="project" value="UniProtKB-EC"/>
</dbReference>
<evidence type="ECO:0000256" key="3">
    <source>
        <dbReference type="ARBA" id="ARBA00022827"/>
    </source>
</evidence>
<dbReference type="EMBL" id="LN681225">
    <property type="protein sequence ID" value="CEK09598.1"/>
    <property type="molecule type" value="Genomic_DNA"/>
</dbReference>
<dbReference type="KEGG" id="lha:LHA_0503"/>
<comment type="cofactor">
    <cofactor evidence="1">
        <name>FAD</name>
        <dbReference type="ChEBI" id="CHEBI:57692"/>
    </cofactor>
</comment>
<dbReference type="EC" id="1.14.13.20" evidence="5"/>
<reference evidence="6" key="1">
    <citation type="submission" date="2014-09" db="EMBL/GenBank/DDBJ databases">
        <authorList>
            <person name="Gomez-Valero L."/>
        </authorList>
    </citation>
    <scope>NUCLEOTIDE SEQUENCE [LARGE SCALE GENOMIC DNA]</scope>
    <source>
        <strain evidence="6">ATCC35250</strain>
    </source>
</reference>
<gene>
    <name evidence="5" type="ORF">LHA_0503</name>
</gene>
<dbReference type="InterPro" id="IPR050641">
    <property type="entry name" value="RIFMO-like"/>
</dbReference>
<evidence type="ECO:0000313" key="6">
    <source>
        <dbReference type="Proteomes" id="UP000032803"/>
    </source>
</evidence>
<dbReference type="Gene3D" id="3.30.9.10">
    <property type="entry name" value="D-Amino Acid Oxidase, subunit A, domain 2"/>
    <property type="match status" value="1"/>
</dbReference>
<evidence type="ECO:0000256" key="2">
    <source>
        <dbReference type="ARBA" id="ARBA00022630"/>
    </source>
</evidence>
<dbReference type="Gene3D" id="3.50.50.60">
    <property type="entry name" value="FAD/NAD(P)-binding domain"/>
    <property type="match status" value="1"/>
</dbReference>
<organism evidence="5 6">
    <name type="scientific">Legionella hackeliae</name>
    <dbReference type="NCBI Taxonomy" id="449"/>
    <lineage>
        <taxon>Bacteria</taxon>
        <taxon>Pseudomonadati</taxon>
        <taxon>Pseudomonadota</taxon>
        <taxon>Gammaproteobacteria</taxon>
        <taxon>Legionellales</taxon>
        <taxon>Legionellaceae</taxon>
        <taxon>Legionella</taxon>
    </lineage>
</organism>
<evidence type="ECO:0000313" key="5">
    <source>
        <dbReference type="EMBL" id="CEK09598.1"/>
    </source>
</evidence>
<dbReference type="PRINTS" id="PR00420">
    <property type="entry name" value="RNGMNOXGNASE"/>
</dbReference>